<dbReference type="Proteomes" id="UP000199650">
    <property type="component" value="Unassembled WGS sequence"/>
</dbReference>
<evidence type="ECO:0000313" key="2">
    <source>
        <dbReference type="Proteomes" id="UP000199650"/>
    </source>
</evidence>
<organism evidence="1 2">
    <name type="scientific">Aliiroseovarius sediminilitoris</name>
    <dbReference type="NCBI Taxonomy" id="1173584"/>
    <lineage>
        <taxon>Bacteria</taxon>
        <taxon>Pseudomonadati</taxon>
        <taxon>Pseudomonadota</taxon>
        <taxon>Alphaproteobacteria</taxon>
        <taxon>Rhodobacterales</taxon>
        <taxon>Paracoccaceae</taxon>
        <taxon>Aliiroseovarius</taxon>
    </lineage>
</organism>
<dbReference type="OrthoDB" id="7659063at2"/>
<reference evidence="1 2" key="1">
    <citation type="submission" date="2016-10" db="EMBL/GenBank/DDBJ databases">
        <authorList>
            <person name="de Groot N.N."/>
        </authorList>
    </citation>
    <scope>NUCLEOTIDE SEQUENCE [LARGE SCALE GENOMIC DNA]</scope>
    <source>
        <strain evidence="1 2">DSM 29439</strain>
    </source>
</reference>
<dbReference type="EMBL" id="FOJB01000001">
    <property type="protein sequence ID" value="SEV96503.1"/>
    <property type="molecule type" value="Genomic_DNA"/>
</dbReference>
<protein>
    <submittedName>
        <fullName evidence="1">Uncharacterized protein</fullName>
    </submittedName>
</protein>
<dbReference type="AlphaFoldDB" id="A0A1I0N6H3"/>
<dbReference type="PROSITE" id="PS51257">
    <property type="entry name" value="PROKAR_LIPOPROTEIN"/>
    <property type="match status" value="1"/>
</dbReference>
<evidence type="ECO:0000313" key="1">
    <source>
        <dbReference type="EMBL" id="SEV96503.1"/>
    </source>
</evidence>
<accession>A0A1I0N6H3</accession>
<name>A0A1I0N6H3_9RHOB</name>
<gene>
    <name evidence="1" type="ORF">SAMN05444851_0580</name>
</gene>
<keyword evidence="2" id="KW-1185">Reference proteome</keyword>
<dbReference type="RefSeq" id="WP_143064272.1">
    <property type="nucleotide sequence ID" value="NZ_FOJB01000001.1"/>
</dbReference>
<dbReference type="STRING" id="1173584.SAMN05444851_0580"/>
<proteinExistence type="predicted"/>
<sequence length="91" mass="9653">MMKKLGILSSAAVVTLSACVNPEGVGGNATSRPLNPVPENVRAIAAPYQDLSDVQINASDGCFVYRHQGPVEATYLPLRNRAGQPICTKRS</sequence>